<name>A0A0F7VMN1_STRLW</name>
<dbReference type="SUPFAM" id="SSF46955">
    <property type="entry name" value="Putative DNA-binding domain"/>
    <property type="match status" value="1"/>
</dbReference>
<dbReference type="EMBL" id="LN831789">
    <property type="protein sequence ID" value="CQR59328.1"/>
    <property type="molecule type" value="Genomic_DNA"/>
</dbReference>
<evidence type="ECO:0000313" key="2">
    <source>
        <dbReference type="EMBL" id="CQR59328.1"/>
    </source>
</evidence>
<dbReference type="Proteomes" id="UP000035016">
    <property type="component" value="Plasmid pSLE2"/>
</dbReference>
<dbReference type="InterPro" id="IPR009061">
    <property type="entry name" value="DNA-bd_dom_put_sf"/>
</dbReference>
<reference evidence="3" key="1">
    <citation type="submission" date="2015-02" db="EMBL/GenBank/DDBJ databases">
        <authorList>
            <person name="Gomez-Escribano P.J."/>
        </authorList>
    </citation>
    <scope>NUCLEOTIDE SEQUENCE [LARGE SCALE GENOMIC DNA]</scope>
    <source>
        <strain evidence="3">C34 (DSM 42122 / NRRL B-24963)</strain>
        <plasmid evidence="3">pSLE2</plasmid>
    </source>
</reference>
<feature type="region of interest" description="Disordered" evidence="1">
    <location>
        <begin position="1"/>
        <end position="124"/>
    </location>
</feature>
<geneLocation type="plasmid" evidence="2 3">
    <name>pSLE2</name>
</geneLocation>
<protein>
    <submittedName>
        <fullName evidence="2">Uncharacterized protein</fullName>
    </submittedName>
</protein>
<organism evidence="2 3">
    <name type="scientific">Streptomyces leeuwenhoekii</name>
    <dbReference type="NCBI Taxonomy" id="1437453"/>
    <lineage>
        <taxon>Bacteria</taxon>
        <taxon>Bacillati</taxon>
        <taxon>Actinomycetota</taxon>
        <taxon>Actinomycetes</taxon>
        <taxon>Kitasatosporales</taxon>
        <taxon>Streptomycetaceae</taxon>
        <taxon>Streptomyces</taxon>
    </lineage>
</organism>
<evidence type="ECO:0000313" key="3">
    <source>
        <dbReference type="Proteomes" id="UP000035016"/>
    </source>
</evidence>
<gene>
    <name evidence="2" type="primary">sle2_027</name>
</gene>
<proteinExistence type="predicted"/>
<evidence type="ECO:0000256" key="1">
    <source>
        <dbReference type="SAM" id="MobiDB-lite"/>
    </source>
</evidence>
<sequence>MESPALSATRPPRSWCTWSSAPSRPFPGESTSRTAGALLAATCSTPTAGGRRCRRSRLPEPARRGRPSSARVRERPGCGGRAGTAPAARREGREDHTPARREAGKSAPRPAGVNPPRPGAGLRHYGASVTKTPFMSRMSRPCGPSVTPAHGPCPVRARPRSPVTGMVIISVCPAPGGRPSPGRRRGTRGEVHDMTDRRLWSYKDIAAHIRVQPDTVRSYRKHGLLPPPDHVEGGKPYWYADTIRAWVASRPGNRPRGGR</sequence>
<feature type="compositionally biased region" description="Basic and acidic residues" evidence="1">
    <location>
        <begin position="88"/>
        <end position="104"/>
    </location>
</feature>
<dbReference type="KEGG" id="sle:sle2_027"/>
<dbReference type="AlphaFoldDB" id="A0A0F7VMN1"/>
<keyword evidence="2" id="KW-0614">Plasmid</keyword>
<accession>A0A0F7VMN1</accession>